<dbReference type="Proteomes" id="UP000887540">
    <property type="component" value="Unplaced"/>
</dbReference>
<proteinExistence type="predicted"/>
<evidence type="ECO:0000259" key="2">
    <source>
        <dbReference type="PROSITE" id="PS50866"/>
    </source>
</evidence>
<dbReference type="InterPro" id="IPR050111">
    <property type="entry name" value="C-type_lectin/snaclec_domain"/>
</dbReference>
<dbReference type="WBParaSite" id="ACRNAN_scaffold206.g18663.t1">
    <property type="protein sequence ID" value="ACRNAN_scaffold206.g18663.t1"/>
    <property type="gene ID" value="ACRNAN_scaffold206.g18663"/>
</dbReference>
<feature type="domain" description="GOLD" evidence="2">
    <location>
        <begin position="153"/>
        <end position="272"/>
    </location>
</feature>
<dbReference type="SUPFAM" id="SSF56436">
    <property type="entry name" value="C-type lectin-like"/>
    <property type="match status" value="1"/>
</dbReference>
<accession>A0A914D808</accession>
<sequence length="486" mass="54804">MLSGKIILNTTYDLSLIQNGGNFLLIISNLNYSRDPSSSVSPSYISLSTEFLSQFNGNDSSEDQRPSDNSNRCNIPFKNCTLTFDSLGKSIQELYININYMTTADTDSNGLVYSLPFVQKMILPDFDGHLFELNDPYIDATPFESTVNNPSYDRCTKFEIKIDVTGNFTDTGNASASLHGSLKYLNPSFYSGQYGYGGFQFDASVDVPNPEGFQIYRDFELYSDLGSFQFQTDSPGNSSLIFDNQYPDFLYVFTFGDEGYSQLGLVEFTTQFDFGSILFVGNTTFFDPETPYTRENSCWNETYYYIGYNGINVYKASFCCVEFENVNTTHIPPITTTTIRDCNKIPCPNVNWTQSTVDPCNCYLLINDTDFWDDNLCYQFQPGSKLTSIDSAFRNSELVGLARNQTPACAKLFIGLESSSDLNGNTIWVWNNGDPSTYRNWKKGYPVNVTNEVNTPDCGVLNQTDGKWTNEDCGVQRCFICEYIKP</sequence>
<reference evidence="4" key="1">
    <citation type="submission" date="2022-11" db="UniProtKB">
        <authorList>
            <consortium name="WormBaseParasite"/>
        </authorList>
    </citation>
    <scope>IDENTIFICATION</scope>
</reference>
<protein>
    <submittedName>
        <fullName evidence="4">C-type lectin domain-containing protein</fullName>
    </submittedName>
</protein>
<feature type="domain" description="C-type lectin" evidence="1">
    <location>
        <begin position="362"/>
        <end position="482"/>
    </location>
</feature>
<dbReference type="AlphaFoldDB" id="A0A914D808"/>
<dbReference type="Pfam" id="PF00059">
    <property type="entry name" value="Lectin_C"/>
    <property type="match status" value="1"/>
</dbReference>
<name>A0A914D808_9BILA</name>
<dbReference type="PANTHER" id="PTHR22803">
    <property type="entry name" value="MANNOSE, PHOSPHOLIPASE, LECTIN RECEPTOR RELATED"/>
    <property type="match status" value="1"/>
</dbReference>
<dbReference type="PROSITE" id="PS50041">
    <property type="entry name" value="C_TYPE_LECTIN_2"/>
    <property type="match status" value="1"/>
</dbReference>
<dbReference type="PROSITE" id="PS50866">
    <property type="entry name" value="GOLD"/>
    <property type="match status" value="1"/>
</dbReference>
<dbReference type="CDD" id="cd00037">
    <property type="entry name" value="CLECT"/>
    <property type="match status" value="1"/>
</dbReference>
<dbReference type="Gene3D" id="3.10.100.10">
    <property type="entry name" value="Mannose-Binding Protein A, subunit A"/>
    <property type="match status" value="1"/>
</dbReference>
<evidence type="ECO:0000259" key="1">
    <source>
        <dbReference type="PROSITE" id="PS50041"/>
    </source>
</evidence>
<dbReference type="InterPro" id="IPR016187">
    <property type="entry name" value="CTDL_fold"/>
</dbReference>
<organism evidence="3 4">
    <name type="scientific">Acrobeloides nanus</name>
    <dbReference type="NCBI Taxonomy" id="290746"/>
    <lineage>
        <taxon>Eukaryota</taxon>
        <taxon>Metazoa</taxon>
        <taxon>Ecdysozoa</taxon>
        <taxon>Nematoda</taxon>
        <taxon>Chromadorea</taxon>
        <taxon>Rhabditida</taxon>
        <taxon>Tylenchina</taxon>
        <taxon>Cephalobomorpha</taxon>
        <taxon>Cephaloboidea</taxon>
        <taxon>Cephalobidae</taxon>
        <taxon>Acrobeloides</taxon>
    </lineage>
</organism>
<evidence type="ECO:0000313" key="4">
    <source>
        <dbReference type="WBParaSite" id="ACRNAN_scaffold206.g18663.t1"/>
    </source>
</evidence>
<dbReference type="InterPro" id="IPR009038">
    <property type="entry name" value="GOLD_dom"/>
</dbReference>
<evidence type="ECO:0000313" key="3">
    <source>
        <dbReference type="Proteomes" id="UP000887540"/>
    </source>
</evidence>
<dbReference type="InterPro" id="IPR001304">
    <property type="entry name" value="C-type_lectin-like"/>
</dbReference>
<dbReference type="SMART" id="SM00034">
    <property type="entry name" value="CLECT"/>
    <property type="match status" value="1"/>
</dbReference>
<dbReference type="InterPro" id="IPR016186">
    <property type="entry name" value="C-type_lectin-like/link_sf"/>
</dbReference>
<keyword evidence="3" id="KW-1185">Reference proteome</keyword>